<reference evidence="9 10" key="1">
    <citation type="submission" date="2019-03" db="EMBL/GenBank/DDBJ databases">
        <title>Genomic Encyclopedia of Type Strains, Phase IV (KMG-IV): sequencing the most valuable type-strain genomes for metagenomic binning, comparative biology and taxonomic classification.</title>
        <authorList>
            <person name="Goeker M."/>
        </authorList>
    </citation>
    <scope>NUCLEOTIDE SEQUENCE [LARGE SCALE GENOMIC DNA]</scope>
    <source>
        <strain evidence="9 10">DSM 203</strain>
    </source>
</reference>
<dbReference type="SUPFAM" id="SSF48452">
    <property type="entry name" value="TPR-like"/>
    <property type="match status" value="1"/>
</dbReference>
<dbReference type="InterPro" id="IPR005746">
    <property type="entry name" value="Thioredoxin"/>
</dbReference>
<proteinExistence type="inferred from homology"/>
<dbReference type="PRINTS" id="PR00421">
    <property type="entry name" value="THIOREDOXIN"/>
</dbReference>
<keyword evidence="7" id="KW-0175">Coiled coil</keyword>
<dbReference type="Gene3D" id="1.25.40.10">
    <property type="entry name" value="Tetratricopeptide repeat domain"/>
    <property type="match status" value="2"/>
</dbReference>
<dbReference type="CDD" id="cd02956">
    <property type="entry name" value="ybbN"/>
    <property type="match status" value="1"/>
</dbReference>
<evidence type="ECO:0000256" key="6">
    <source>
        <dbReference type="NCBIfam" id="TIGR01068"/>
    </source>
</evidence>
<dbReference type="NCBIfam" id="TIGR01068">
    <property type="entry name" value="thioredoxin"/>
    <property type="match status" value="1"/>
</dbReference>
<keyword evidence="5" id="KW-0676">Redox-active center</keyword>
<dbReference type="InterPro" id="IPR017937">
    <property type="entry name" value="Thioredoxin_CS"/>
</dbReference>
<evidence type="ECO:0000256" key="5">
    <source>
        <dbReference type="ARBA" id="ARBA00023284"/>
    </source>
</evidence>
<comment type="similarity">
    <text evidence="1">Belongs to the thioredoxin family.</text>
</comment>
<name>A0A4R4AGH2_MARGR</name>
<dbReference type="FunFam" id="3.40.30.10:FF:000001">
    <property type="entry name" value="Thioredoxin"/>
    <property type="match status" value="1"/>
</dbReference>
<dbReference type="GO" id="GO:0005737">
    <property type="term" value="C:cytoplasm"/>
    <property type="evidence" value="ECO:0007669"/>
    <property type="project" value="TreeGrafter"/>
</dbReference>
<keyword evidence="4" id="KW-1015">Disulfide bond</keyword>
<dbReference type="GO" id="GO:0015035">
    <property type="term" value="F:protein-disulfide reductase activity"/>
    <property type="evidence" value="ECO:0007669"/>
    <property type="project" value="UniProtKB-UniRule"/>
</dbReference>
<dbReference type="Pfam" id="PF00085">
    <property type="entry name" value="Thioredoxin"/>
    <property type="match status" value="1"/>
</dbReference>
<dbReference type="Pfam" id="PF14559">
    <property type="entry name" value="TPR_19"/>
    <property type="match status" value="1"/>
</dbReference>
<dbReference type="Proteomes" id="UP000295247">
    <property type="component" value="Unassembled WGS sequence"/>
</dbReference>
<dbReference type="AlphaFoldDB" id="A0A4R4AGH2"/>
<evidence type="ECO:0000256" key="1">
    <source>
        <dbReference type="ARBA" id="ARBA00008987"/>
    </source>
</evidence>
<dbReference type="PANTHER" id="PTHR45663:SF11">
    <property type="entry name" value="GEO12009P1"/>
    <property type="match status" value="1"/>
</dbReference>
<evidence type="ECO:0000256" key="2">
    <source>
        <dbReference type="ARBA" id="ARBA00022448"/>
    </source>
</evidence>
<dbReference type="SUPFAM" id="SSF52833">
    <property type="entry name" value="Thioredoxin-like"/>
    <property type="match status" value="1"/>
</dbReference>
<dbReference type="Pfam" id="PF14561">
    <property type="entry name" value="TPR_20"/>
    <property type="match status" value="1"/>
</dbReference>
<dbReference type="InterPro" id="IPR013766">
    <property type="entry name" value="Thioredoxin_domain"/>
</dbReference>
<evidence type="ECO:0000313" key="9">
    <source>
        <dbReference type="EMBL" id="TCW38362.1"/>
    </source>
</evidence>
<evidence type="ECO:0000256" key="7">
    <source>
        <dbReference type="SAM" id="Coils"/>
    </source>
</evidence>
<evidence type="ECO:0000256" key="3">
    <source>
        <dbReference type="ARBA" id="ARBA00022982"/>
    </source>
</evidence>
<evidence type="ECO:0000256" key="4">
    <source>
        <dbReference type="ARBA" id="ARBA00023157"/>
    </source>
</evidence>
<dbReference type="Gene3D" id="3.40.30.10">
    <property type="entry name" value="Glutaredoxin"/>
    <property type="match status" value="1"/>
</dbReference>
<dbReference type="EMBL" id="SMDC01000002">
    <property type="protein sequence ID" value="TCW38362.1"/>
    <property type="molecule type" value="Genomic_DNA"/>
</dbReference>
<keyword evidence="2" id="KW-0813">Transport</keyword>
<keyword evidence="3" id="KW-0249">Electron transport</keyword>
<sequence>MTDSPHVVTVTAENFQSVVIEGSYERPVLVDFWADWCAPCRMLMPLLTGLAERYAGRFLLAKVNTEEEQALAAQFGVRSLPTVRLYKDGQPVDEFMGALPEGEIREFLDRHIPRASSGLLDQARASIAEGALEQAAAQLEQARAEDPENNRIALLEVELRAARGEVVEAEAAIDRLPIELANDPEVNALRGRLRFAAALVDAADEATLRARLEADATDSEARYQLAARAVSQGDHATALELLLELMKRDRGYGEDAGRKGMLAVFDLLGGDGDLVARYRAKMMNALY</sequence>
<feature type="domain" description="Thioredoxin" evidence="8">
    <location>
        <begin position="7"/>
        <end position="109"/>
    </location>
</feature>
<organism evidence="9 10">
    <name type="scientific">Marichromatium gracile</name>
    <name type="common">Chromatium gracile</name>
    <dbReference type="NCBI Taxonomy" id="1048"/>
    <lineage>
        <taxon>Bacteria</taxon>
        <taxon>Pseudomonadati</taxon>
        <taxon>Pseudomonadota</taxon>
        <taxon>Gammaproteobacteria</taxon>
        <taxon>Chromatiales</taxon>
        <taxon>Chromatiaceae</taxon>
        <taxon>Marichromatium</taxon>
    </lineage>
</organism>
<gene>
    <name evidence="9" type="ORF">EDC29_102255</name>
</gene>
<dbReference type="PROSITE" id="PS00194">
    <property type="entry name" value="THIOREDOXIN_1"/>
    <property type="match status" value="1"/>
</dbReference>
<accession>A0A4R4AGH2</accession>
<dbReference type="RefSeq" id="WP_132228712.1">
    <property type="nucleotide sequence ID" value="NZ_NRRH01000003.1"/>
</dbReference>
<feature type="coiled-coil region" evidence="7">
    <location>
        <begin position="125"/>
        <end position="172"/>
    </location>
</feature>
<dbReference type="PANTHER" id="PTHR45663">
    <property type="entry name" value="GEO12009P1"/>
    <property type="match status" value="1"/>
</dbReference>
<dbReference type="GO" id="GO:0006950">
    <property type="term" value="P:response to stress"/>
    <property type="evidence" value="ECO:0007669"/>
    <property type="project" value="UniProtKB-ARBA"/>
</dbReference>
<comment type="caution">
    <text evidence="9">The sequence shown here is derived from an EMBL/GenBank/DDBJ whole genome shotgun (WGS) entry which is preliminary data.</text>
</comment>
<dbReference type="InterPro" id="IPR036249">
    <property type="entry name" value="Thioredoxin-like_sf"/>
</dbReference>
<evidence type="ECO:0000313" key="10">
    <source>
        <dbReference type="Proteomes" id="UP000295247"/>
    </source>
</evidence>
<protein>
    <recommendedName>
        <fullName evidence="6">Thioredoxin</fullName>
    </recommendedName>
</protein>
<dbReference type="InterPro" id="IPR011990">
    <property type="entry name" value="TPR-like_helical_dom_sf"/>
</dbReference>
<evidence type="ECO:0000259" key="8">
    <source>
        <dbReference type="Pfam" id="PF00085"/>
    </source>
</evidence>